<protein>
    <submittedName>
        <fullName evidence="2">Uncharacterized protein</fullName>
    </submittedName>
</protein>
<feature type="compositionally biased region" description="Polar residues" evidence="1">
    <location>
        <begin position="86"/>
        <end position="103"/>
    </location>
</feature>
<evidence type="ECO:0000313" key="3">
    <source>
        <dbReference type="Proteomes" id="UP001172101"/>
    </source>
</evidence>
<feature type="compositionally biased region" description="Polar residues" evidence="1">
    <location>
        <begin position="36"/>
        <end position="52"/>
    </location>
</feature>
<evidence type="ECO:0000256" key="1">
    <source>
        <dbReference type="SAM" id="MobiDB-lite"/>
    </source>
</evidence>
<dbReference type="AlphaFoldDB" id="A0AA40A6N7"/>
<organism evidence="2 3">
    <name type="scientific">Lasiosphaeria miniovina</name>
    <dbReference type="NCBI Taxonomy" id="1954250"/>
    <lineage>
        <taxon>Eukaryota</taxon>
        <taxon>Fungi</taxon>
        <taxon>Dikarya</taxon>
        <taxon>Ascomycota</taxon>
        <taxon>Pezizomycotina</taxon>
        <taxon>Sordariomycetes</taxon>
        <taxon>Sordariomycetidae</taxon>
        <taxon>Sordariales</taxon>
        <taxon>Lasiosphaeriaceae</taxon>
        <taxon>Lasiosphaeria</taxon>
    </lineage>
</organism>
<reference evidence="2" key="1">
    <citation type="submission" date="2023-06" db="EMBL/GenBank/DDBJ databases">
        <title>Genome-scale phylogeny and comparative genomics of the fungal order Sordariales.</title>
        <authorList>
            <consortium name="Lawrence Berkeley National Laboratory"/>
            <person name="Hensen N."/>
            <person name="Bonometti L."/>
            <person name="Westerberg I."/>
            <person name="Brannstrom I.O."/>
            <person name="Guillou S."/>
            <person name="Cros-Aarteil S."/>
            <person name="Calhoun S."/>
            <person name="Haridas S."/>
            <person name="Kuo A."/>
            <person name="Mondo S."/>
            <person name="Pangilinan J."/>
            <person name="Riley R."/>
            <person name="LaButti K."/>
            <person name="Andreopoulos B."/>
            <person name="Lipzen A."/>
            <person name="Chen C."/>
            <person name="Yanf M."/>
            <person name="Daum C."/>
            <person name="Ng V."/>
            <person name="Clum A."/>
            <person name="Steindorff A."/>
            <person name="Ohm R."/>
            <person name="Martin F."/>
            <person name="Silar P."/>
            <person name="Natvig D."/>
            <person name="Lalanne C."/>
            <person name="Gautier V."/>
            <person name="Ament-velasquez S.L."/>
            <person name="Kruys A."/>
            <person name="Hutchinson M.I."/>
            <person name="Powell A.J."/>
            <person name="Barry K."/>
            <person name="Miller A.N."/>
            <person name="Grigoriev I.V."/>
            <person name="Debuchy R."/>
            <person name="Gladieux P."/>
            <person name="Thoren M.H."/>
            <person name="Johannesson H."/>
        </authorList>
    </citation>
    <scope>NUCLEOTIDE SEQUENCE</scope>
    <source>
        <strain evidence="2">SMH2392-1A</strain>
    </source>
</reference>
<dbReference type="RefSeq" id="XP_060293519.1">
    <property type="nucleotide sequence ID" value="XM_060445945.1"/>
</dbReference>
<feature type="region of interest" description="Disordered" evidence="1">
    <location>
        <begin position="35"/>
        <end position="115"/>
    </location>
</feature>
<accession>A0AA40A6N7</accession>
<keyword evidence="3" id="KW-1185">Reference proteome</keyword>
<dbReference type="Proteomes" id="UP001172101">
    <property type="component" value="Unassembled WGS sequence"/>
</dbReference>
<comment type="caution">
    <text evidence="2">The sequence shown here is derived from an EMBL/GenBank/DDBJ whole genome shotgun (WGS) entry which is preliminary data.</text>
</comment>
<sequence length="177" mass="19187">MAKSRRLTRLWRILTEPKPEDHIQRLPGTLERIASSLRQTLDPNPKTGQQFSDVPEPPPGQHKLKPSGEPEGALSEARVAAMPPGASQTSLDSSTSIEMTGQETRQKEKGRLRRKAFKSQHRGIYALQMASTVSITDDLCPSKKGSQAAVDFDVAIFKGCSICSLILDAVGCSCAAT</sequence>
<dbReference type="EMBL" id="JAUIRO010000006">
    <property type="protein sequence ID" value="KAK0710215.1"/>
    <property type="molecule type" value="Genomic_DNA"/>
</dbReference>
<proteinExistence type="predicted"/>
<evidence type="ECO:0000313" key="2">
    <source>
        <dbReference type="EMBL" id="KAK0710215.1"/>
    </source>
</evidence>
<dbReference type="GeneID" id="85329215"/>
<name>A0AA40A6N7_9PEZI</name>
<gene>
    <name evidence="2" type="ORF">B0T26DRAFT_755310</name>
</gene>